<dbReference type="EMBL" id="DACRBY010000001">
    <property type="protein sequence ID" value="HAS8538470.1"/>
    <property type="molecule type" value="Genomic_DNA"/>
</dbReference>
<reference evidence="1" key="1">
    <citation type="journal article" date="2018" name="Genome Biol.">
        <title>SKESA: strategic k-mer extension for scrupulous assemblies.</title>
        <authorList>
            <person name="Souvorov A."/>
            <person name="Agarwala R."/>
            <person name="Lipman D.J."/>
        </authorList>
    </citation>
    <scope>NUCLEOTIDE SEQUENCE</scope>
    <source>
        <strain evidence="1">BCW_3452</strain>
    </source>
</reference>
<accession>A0A8H9MZA6</accession>
<organism evidence="1">
    <name type="scientific">Vibrio vulnificus</name>
    <dbReference type="NCBI Taxonomy" id="672"/>
    <lineage>
        <taxon>Bacteria</taxon>
        <taxon>Pseudomonadati</taxon>
        <taxon>Pseudomonadota</taxon>
        <taxon>Gammaproteobacteria</taxon>
        <taxon>Vibrionales</taxon>
        <taxon>Vibrionaceae</taxon>
        <taxon>Vibrio</taxon>
    </lineage>
</organism>
<evidence type="ECO:0000313" key="1">
    <source>
        <dbReference type="EMBL" id="HAS8538470.1"/>
    </source>
</evidence>
<dbReference type="Proteomes" id="UP000863257">
    <property type="component" value="Unassembled WGS sequence"/>
</dbReference>
<gene>
    <name evidence="1" type="ORF">I7730_01490</name>
</gene>
<proteinExistence type="predicted"/>
<reference evidence="1" key="2">
    <citation type="submission" date="2019-01" db="EMBL/GenBank/DDBJ databases">
        <authorList>
            <consortium name="NCBI Pathogen Detection Project"/>
        </authorList>
    </citation>
    <scope>NUCLEOTIDE SEQUENCE</scope>
    <source>
        <strain evidence="1">BCW_3452</strain>
    </source>
</reference>
<dbReference type="AlphaFoldDB" id="A0A8H9MZA6"/>
<sequence length="93" mass="10499">MCDLLNDFKDEMALMINTKVHSSGESFRKLSAKVDGLTPALLSKINNYNLEGITFERLLRFKIALDSFLCEKPPSISLSIDYNNKTISLLETI</sequence>
<name>A0A8H9MZA6_VIBVL</name>
<comment type="caution">
    <text evidence="1">The sequence shown here is derived from an EMBL/GenBank/DDBJ whole genome shotgun (WGS) entry which is preliminary data.</text>
</comment>
<protein>
    <submittedName>
        <fullName evidence="1">Uncharacterized protein</fullName>
    </submittedName>
</protein>